<comment type="caution">
    <text evidence="1">The sequence shown here is derived from an EMBL/GenBank/DDBJ whole genome shotgun (WGS) entry which is preliminary data.</text>
</comment>
<reference evidence="1" key="1">
    <citation type="submission" date="2022-08" db="EMBL/GenBank/DDBJ databases">
        <title>Novel sulfate-reducing endosymbionts in the free-living metamonad Anaeramoeba.</title>
        <authorList>
            <person name="Jerlstrom-Hultqvist J."/>
            <person name="Cepicka I."/>
            <person name="Gallot-Lavallee L."/>
            <person name="Salas-Leiva D."/>
            <person name="Curtis B.A."/>
            <person name="Zahonova K."/>
            <person name="Pipaliya S."/>
            <person name="Dacks J."/>
            <person name="Roger A.J."/>
        </authorList>
    </citation>
    <scope>NUCLEOTIDE SEQUENCE</scope>
    <source>
        <strain evidence="1">Schooner1</strain>
    </source>
</reference>
<evidence type="ECO:0000313" key="2">
    <source>
        <dbReference type="Proteomes" id="UP001150062"/>
    </source>
</evidence>
<accession>A0ABQ8YD76</accession>
<dbReference type="Proteomes" id="UP001150062">
    <property type="component" value="Unassembled WGS sequence"/>
</dbReference>
<sequence length="222" mass="25287">MKCGENKIRCPGECCAINQEACGQMRHCMTGEIRCWTGVCLLENQFEENALSSPNEPDFCPEGECTEESEMENVKYKCWGSITADKAIDCIKPLFRKHPFEMEYTLSADEDSVTEIIENIQDIFSENTLLGSLQIPPGAFLQNEDSNLPNVKIQIKSLADSILEKYKEQKVQDTESNQRALQKIHSVVVYLLKDVETSFEDVIKVIFKIYKEGFPEKEDGYC</sequence>
<keyword evidence="2" id="KW-1185">Reference proteome</keyword>
<evidence type="ECO:0000313" key="1">
    <source>
        <dbReference type="EMBL" id="KAJ6242517.1"/>
    </source>
</evidence>
<gene>
    <name evidence="1" type="ORF">M0813_22661</name>
</gene>
<dbReference type="EMBL" id="JAOAOG010000175">
    <property type="protein sequence ID" value="KAJ6242517.1"/>
    <property type="molecule type" value="Genomic_DNA"/>
</dbReference>
<name>A0ABQ8YD76_9EUKA</name>
<protein>
    <submittedName>
        <fullName evidence="1">Uncharacterized protein</fullName>
    </submittedName>
</protein>
<organism evidence="1 2">
    <name type="scientific">Anaeramoeba flamelloides</name>
    <dbReference type="NCBI Taxonomy" id="1746091"/>
    <lineage>
        <taxon>Eukaryota</taxon>
        <taxon>Metamonada</taxon>
        <taxon>Anaeramoebidae</taxon>
        <taxon>Anaeramoeba</taxon>
    </lineage>
</organism>
<proteinExistence type="predicted"/>